<proteinExistence type="predicted"/>
<sequence>MIVASLGTPGGAGARRARPVRVLRWQGVSEGDVTGLVRGALPTRSRGRAKPRKEQS</sequence>
<reference evidence="3" key="1">
    <citation type="submission" date="2019-04" db="EMBL/GenBank/DDBJ databases">
        <title>Draft genome sequence of Pseudonocardiaceae bacterium SL3-2-4.</title>
        <authorList>
            <person name="Ningsih F."/>
            <person name="Yokota A."/>
            <person name="Sakai Y."/>
            <person name="Nanatani K."/>
            <person name="Yabe S."/>
            <person name="Oetari A."/>
            <person name="Sjamsuridzal W."/>
        </authorList>
    </citation>
    <scope>NUCLEOTIDE SEQUENCE [LARGE SCALE GENOMIC DNA]</scope>
    <source>
        <strain evidence="3">SL3-2-4</strain>
    </source>
</reference>
<name>A0A4D4J6A7_9PSEU</name>
<dbReference type="AlphaFoldDB" id="A0A4D4J6A7"/>
<feature type="region of interest" description="Disordered" evidence="1">
    <location>
        <begin position="34"/>
        <end position="56"/>
    </location>
</feature>
<feature type="compositionally biased region" description="Basic residues" evidence="1">
    <location>
        <begin position="45"/>
        <end position="56"/>
    </location>
</feature>
<evidence type="ECO:0000313" key="2">
    <source>
        <dbReference type="EMBL" id="GDY30600.1"/>
    </source>
</evidence>
<dbReference type="EMBL" id="BJFL01000008">
    <property type="protein sequence ID" value="GDY30600.1"/>
    <property type="molecule type" value="Genomic_DNA"/>
</dbReference>
<comment type="caution">
    <text evidence="2">The sequence shown here is derived from an EMBL/GenBank/DDBJ whole genome shotgun (WGS) entry which is preliminary data.</text>
</comment>
<dbReference type="Proteomes" id="UP000298860">
    <property type="component" value="Unassembled WGS sequence"/>
</dbReference>
<keyword evidence="3" id="KW-1185">Reference proteome</keyword>
<protein>
    <submittedName>
        <fullName evidence="2">Uncharacterized protein</fullName>
    </submittedName>
</protein>
<organism evidence="2 3">
    <name type="scientific">Gandjariella thermophila</name>
    <dbReference type="NCBI Taxonomy" id="1931992"/>
    <lineage>
        <taxon>Bacteria</taxon>
        <taxon>Bacillati</taxon>
        <taxon>Actinomycetota</taxon>
        <taxon>Actinomycetes</taxon>
        <taxon>Pseudonocardiales</taxon>
        <taxon>Pseudonocardiaceae</taxon>
        <taxon>Gandjariella</taxon>
    </lineage>
</organism>
<evidence type="ECO:0000313" key="3">
    <source>
        <dbReference type="Proteomes" id="UP000298860"/>
    </source>
</evidence>
<accession>A0A4D4J6A7</accession>
<gene>
    <name evidence="2" type="ORF">GTS_22330</name>
</gene>
<evidence type="ECO:0000256" key="1">
    <source>
        <dbReference type="SAM" id="MobiDB-lite"/>
    </source>
</evidence>